<evidence type="ECO:0000313" key="3">
    <source>
        <dbReference type="EnsemblMetazoa" id="CapteP140542"/>
    </source>
</evidence>
<dbReference type="CDD" id="cd18490">
    <property type="entry name" value="BACK_BTBD8"/>
    <property type="match status" value="1"/>
</dbReference>
<name>R7UF60_CAPTE</name>
<evidence type="ECO:0000259" key="1">
    <source>
        <dbReference type="PROSITE" id="PS50097"/>
    </source>
</evidence>
<organism evidence="2">
    <name type="scientific">Capitella teleta</name>
    <name type="common">Polychaete worm</name>
    <dbReference type="NCBI Taxonomy" id="283909"/>
    <lineage>
        <taxon>Eukaryota</taxon>
        <taxon>Metazoa</taxon>
        <taxon>Spiralia</taxon>
        <taxon>Lophotrochozoa</taxon>
        <taxon>Annelida</taxon>
        <taxon>Polychaeta</taxon>
        <taxon>Sedentaria</taxon>
        <taxon>Scolecida</taxon>
        <taxon>Capitellidae</taxon>
        <taxon>Capitella</taxon>
    </lineage>
</organism>
<dbReference type="PANTHER" id="PTHR22427:SF7">
    <property type="entry name" value="GH15728P"/>
    <property type="match status" value="1"/>
</dbReference>
<dbReference type="InterPro" id="IPR043225">
    <property type="entry name" value="BACK_BTBD8"/>
</dbReference>
<evidence type="ECO:0000313" key="2">
    <source>
        <dbReference type="EMBL" id="ELU05169.1"/>
    </source>
</evidence>
<dbReference type="PANTHER" id="PTHR22427">
    <property type="entry name" value="GH15728P"/>
    <property type="match status" value="1"/>
</dbReference>
<dbReference type="AlphaFoldDB" id="R7UF60"/>
<dbReference type="EMBL" id="AMQN01001365">
    <property type="status" value="NOT_ANNOTATED_CDS"/>
    <property type="molecule type" value="Genomic_DNA"/>
</dbReference>
<dbReference type="CDD" id="cd18286">
    <property type="entry name" value="BTB2_POZ_BTBD8"/>
    <property type="match status" value="1"/>
</dbReference>
<protein>
    <recommendedName>
        <fullName evidence="1">BTB domain-containing protein</fullName>
    </recommendedName>
</protein>
<keyword evidence="4" id="KW-1185">Reference proteome</keyword>
<dbReference type="EnsemblMetazoa" id="CapteT140542">
    <property type="protein sequence ID" value="CapteP140542"/>
    <property type="gene ID" value="CapteG140542"/>
</dbReference>
<dbReference type="Pfam" id="PF26017">
    <property type="entry name" value="BACK_BTBD8"/>
    <property type="match status" value="1"/>
</dbReference>
<reference evidence="3" key="3">
    <citation type="submission" date="2015-06" db="UniProtKB">
        <authorList>
            <consortium name="EnsemblMetazoa"/>
        </authorList>
    </citation>
    <scope>IDENTIFICATION</scope>
</reference>
<dbReference type="Pfam" id="PF00651">
    <property type="entry name" value="BTB"/>
    <property type="match status" value="1"/>
</dbReference>
<reference evidence="4" key="1">
    <citation type="submission" date="2012-12" db="EMBL/GenBank/DDBJ databases">
        <authorList>
            <person name="Hellsten U."/>
            <person name="Grimwood J."/>
            <person name="Chapman J.A."/>
            <person name="Shapiro H."/>
            <person name="Aerts A."/>
            <person name="Otillar R.P."/>
            <person name="Terry A.Y."/>
            <person name="Boore J.L."/>
            <person name="Simakov O."/>
            <person name="Marletaz F."/>
            <person name="Cho S.-J."/>
            <person name="Edsinger-Gonzales E."/>
            <person name="Havlak P."/>
            <person name="Kuo D.-H."/>
            <person name="Larsson T."/>
            <person name="Lv J."/>
            <person name="Arendt D."/>
            <person name="Savage R."/>
            <person name="Osoegawa K."/>
            <person name="de Jong P."/>
            <person name="Lindberg D.R."/>
            <person name="Seaver E.C."/>
            <person name="Weisblat D.A."/>
            <person name="Putnam N.H."/>
            <person name="Grigoriev I.V."/>
            <person name="Rokhsar D.S."/>
        </authorList>
    </citation>
    <scope>NUCLEOTIDE SEQUENCE</scope>
    <source>
        <strain evidence="4">I ESC-2004</strain>
    </source>
</reference>
<accession>R7UF60</accession>
<reference evidence="2 4" key="2">
    <citation type="journal article" date="2013" name="Nature">
        <title>Insights into bilaterian evolution from three spiralian genomes.</title>
        <authorList>
            <person name="Simakov O."/>
            <person name="Marletaz F."/>
            <person name="Cho S.J."/>
            <person name="Edsinger-Gonzales E."/>
            <person name="Havlak P."/>
            <person name="Hellsten U."/>
            <person name="Kuo D.H."/>
            <person name="Larsson T."/>
            <person name="Lv J."/>
            <person name="Arendt D."/>
            <person name="Savage R."/>
            <person name="Osoegawa K."/>
            <person name="de Jong P."/>
            <person name="Grimwood J."/>
            <person name="Chapman J.A."/>
            <person name="Shapiro H."/>
            <person name="Aerts A."/>
            <person name="Otillar R.P."/>
            <person name="Terry A.Y."/>
            <person name="Boore J.L."/>
            <person name="Grigoriev I.V."/>
            <person name="Lindberg D.R."/>
            <person name="Seaver E.C."/>
            <person name="Weisblat D.A."/>
            <person name="Putnam N.H."/>
            <person name="Rokhsar D.S."/>
        </authorList>
    </citation>
    <scope>NUCLEOTIDE SEQUENCE</scope>
    <source>
        <strain evidence="2 4">I ESC-2004</strain>
    </source>
</reference>
<dbReference type="PROSITE" id="PS50097">
    <property type="entry name" value="BTB"/>
    <property type="match status" value="1"/>
</dbReference>
<dbReference type="Proteomes" id="UP000014760">
    <property type="component" value="Unassembled WGS sequence"/>
</dbReference>
<evidence type="ECO:0000313" key="4">
    <source>
        <dbReference type="Proteomes" id="UP000014760"/>
    </source>
</evidence>
<dbReference type="InterPro" id="IPR000210">
    <property type="entry name" value="BTB/POZ_dom"/>
</dbReference>
<sequence>PAGISLEDATPSSEDSSEIPSCCPLGKDILHMYLQGDDHDVSLKIDSTSFRAHKCILCARSGYFAAMLSGPWSESNSDEIELIGVAPEAMEIILLYMYGAVPNLDPSQCNITHVLAAADMYGLCGLMESVAYALRRYYCHFFHKPCTDCCNGVLFTLPLASTYGLEELWRKALKWTAKHFARVWSNKQFSLLPQEIQKKCVDTCIEGIVREPFHLSFLFHSVNLTEFQNRC</sequence>
<dbReference type="HOGENOM" id="CLU_062039_1_0_1"/>
<dbReference type="SMART" id="SM00225">
    <property type="entry name" value="BTB"/>
    <property type="match status" value="1"/>
</dbReference>
<feature type="domain" description="BTB" evidence="1">
    <location>
        <begin position="39"/>
        <end position="106"/>
    </location>
</feature>
<dbReference type="STRING" id="283909.R7UF60"/>
<proteinExistence type="predicted"/>
<dbReference type="InterPro" id="IPR011333">
    <property type="entry name" value="SKP1/BTB/POZ_sf"/>
</dbReference>
<dbReference type="Gene3D" id="3.30.710.10">
    <property type="entry name" value="Potassium Channel Kv1.1, Chain A"/>
    <property type="match status" value="1"/>
</dbReference>
<feature type="non-terminal residue" evidence="2">
    <location>
        <position position="1"/>
    </location>
</feature>
<dbReference type="OrthoDB" id="409642at2759"/>
<gene>
    <name evidence="2" type="ORF">CAPTEDRAFT_140542</name>
</gene>
<dbReference type="OMA" id="ENLAICQ"/>
<dbReference type="EMBL" id="KB301771">
    <property type="protein sequence ID" value="ELU05169.1"/>
    <property type="molecule type" value="Genomic_DNA"/>
</dbReference>
<dbReference type="SUPFAM" id="SSF54695">
    <property type="entry name" value="POZ domain"/>
    <property type="match status" value="1"/>
</dbReference>